<dbReference type="OrthoDB" id="552816at2"/>
<dbReference type="EMBL" id="NPKJ01000022">
    <property type="protein sequence ID" value="PAQ10992.1"/>
    <property type="molecule type" value="Genomic_DNA"/>
</dbReference>
<organism evidence="1 2">
    <name type="scientific">Mesorhizobium temperatum</name>
    <dbReference type="NCBI Taxonomy" id="241416"/>
    <lineage>
        <taxon>Bacteria</taxon>
        <taxon>Pseudomonadati</taxon>
        <taxon>Pseudomonadota</taxon>
        <taxon>Alphaproteobacteria</taxon>
        <taxon>Hyphomicrobiales</taxon>
        <taxon>Phyllobacteriaceae</taxon>
        <taxon>Mesorhizobium</taxon>
    </lineage>
</organism>
<name>A0A271LS40_9HYPH</name>
<dbReference type="Proteomes" id="UP000216442">
    <property type="component" value="Unassembled WGS sequence"/>
</dbReference>
<reference evidence="1 2" key="1">
    <citation type="submission" date="2017-08" db="EMBL/GenBank/DDBJ databases">
        <title>Mesorhizobium wenxinae sp. nov., a novel rhizobial species isolated from root nodules of chickpea (Cicer arietinum L.).</title>
        <authorList>
            <person name="Zhang J."/>
        </authorList>
    </citation>
    <scope>NUCLEOTIDE SEQUENCE [LARGE SCALE GENOMIC DNA]</scope>
    <source>
        <strain evidence="1 2">SDW018</strain>
    </source>
</reference>
<sequence>MASNQELFANGLAANQKVIGANNMANREVYGLLHRVLMAEGPGRFVSQILPAARGPKPALPLSGRSYRQAAIPLIDPMADVRSPRTNSRP</sequence>
<dbReference type="RefSeq" id="WP_095491846.1">
    <property type="nucleotide sequence ID" value="NZ_NPKJ01000022.1"/>
</dbReference>
<protein>
    <submittedName>
        <fullName evidence="1">Uncharacterized protein</fullName>
    </submittedName>
</protein>
<dbReference type="AlphaFoldDB" id="A0A271LS40"/>
<accession>A0A271LS40</accession>
<evidence type="ECO:0000313" key="2">
    <source>
        <dbReference type="Proteomes" id="UP000216442"/>
    </source>
</evidence>
<comment type="caution">
    <text evidence="1">The sequence shown here is derived from an EMBL/GenBank/DDBJ whole genome shotgun (WGS) entry which is preliminary data.</text>
</comment>
<proteinExistence type="predicted"/>
<gene>
    <name evidence="1" type="ORF">CIT26_06790</name>
</gene>
<evidence type="ECO:0000313" key="1">
    <source>
        <dbReference type="EMBL" id="PAQ10992.1"/>
    </source>
</evidence>
<keyword evidence="2" id="KW-1185">Reference proteome</keyword>